<evidence type="ECO:0000256" key="1">
    <source>
        <dbReference type="ARBA" id="ARBA00022630"/>
    </source>
</evidence>
<feature type="domain" description="NADH:flavin oxidoreductase/NADH oxidase N-terminal" evidence="3">
    <location>
        <begin position="8"/>
        <end position="343"/>
    </location>
</feature>
<organism evidence="4 5">
    <name type="scientific">Salibacterium qingdaonense</name>
    <dbReference type="NCBI Taxonomy" id="266892"/>
    <lineage>
        <taxon>Bacteria</taxon>
        <taxon>Bacillati</taxon>
        <taxon>Bacillota</taxon>
        <taxon>Bacilli</taxon>
        <taxon>Bacillales</taxon>
        <taxon>Bacillaceae</taxon>
    </lineage>
</organism>
<name>A0A1I4HZI7_9BACI</name>
<dbReference type="PANTHER" id="PTHR43656">
    <property type="entry name" value="BINDING OXIDOREDUCTASE, PUTATIVE (AFU_ORTHOLOGUE AFUA_2G08260)-RELATED"/>
    <property type="match status" value="1"/>
</dbReference>
<proteinExistence type="predicted"/>
<dbReference type="AlphaFoldDB" id="A0A1I4HZI7"/>
<dbReference type="RefSeq" id="WP_090925094.1">
    <property type="nucleotide sequence ID" value="NZ_FOTY01000001.1"/>
</dbReference>
<dbReference type="Gene3D" id="3.20.20.70">
    <property type="entry name" value="Aldolase class I"/>
    <property type="match status" value="1"/>
</dbReference>
<dbReference type="InterPro" id="IPR051799">
    <property type="entry name" value="NADH_flavin_oxidoreductase"/>
</dbReference>
<dbReference type="Proteomes" id="UP000199668">
    <property type="component" value="Unassembled WGS sequence"/>
</dbReference>
<dbReference type="SUPFAM" id="SSF51395">
    <property type="entry name" value="FMN-linked oxidoreductases"/>
    <property type="match status" value="1"/>
</dbReference>
<dbReference type="Pfam" id="PF00724">
    <property type="entry name" value="Oxidored_FMN"/>
    <property type="match status" value="1"/>
</dbReference>
<protein>
    <submittedName>
        <fullName evidence="4">2,4-dienoyl-CoA reductase</fullName>
    </submittedName>
</protein>
<dbReference type="CDD" id="cd02803">
    <property type="entry name" value="OYE_like_FMN_family"/>
    <property type="match status" value="1"/>
</dbReference>
<dbReference type="GO" id="GO:0010181">
    <property type="term" value="F:FMN binding"/>
    <property type="evidence" value="ECO:0007669"/>
    <property type="project" value="InterPro"/>
</dbReference>
<keyword evidence="5" id="KW-1185">Reference proteome</keyword>
<keyword evidence="2" id="KW-0560">Oxidoreductase</keyword>
<sequence length="373" mass="40921">MADYENTLFEQEHISNHILKNRYITAPMTRVSSDEDGTPNGRVRRYYEQFAAGGFAAVITEGVYPDTAYSQGYEYQGGLATEKHKEAWKPIVSDIQQHGAKAIAQLMHAGAQSQGNYYKDTSVAPSAFQPPGGKVSVYGGEGEFPTAEPLSKEGIDEVKQGFLQSARLARDAGFDGIELHGANGYLLDQFLSETINVREDEYGGSVENRLRMLVETIHDVRAEVGSNMMLGIRISQLKATNPHFRWSGGEEDARIIFTALGASEVDYIHISDMDATAPGFGENTMTMTEAAQKHSGKPVIACGSLSDPETASSLIENNVADFISIARQALANPDTPIRVKRGLLLDEFDKEAIMKPKAYIKDSELEKELAEDR</sequence>
<dbReference type="InterPro" id="IPR013785">
    <property type="entry name" value="Aldolase_TIM"/>
</dbReference>
<dbReference type="OrthoDB" id="9772736at2"/>
<evidence type="ECO:0000313" key="5">
    <source>
        <dbReference type="Proteomes" id="UP000199668"/>
    </source>
</evidence>
<dbReference type="STRING" id="266892.SAMN04488054_101114"/>
<dbReference type="InterPro" id="IPR001155">
    <property type="entry name" value="OxRdtase_FMN_N"/>
</dbReference>
<evidence type="ECO:0000313" key="4">
    <source>
        <dbReference type="EMBL" id="SFL47549.1"/>
    </source>
</evidence>
<dbReference type="PANTHER" id="PTHR43656:SF2">
    <property type="entry name" value="BINDING OXIDOREDUCTASE, PUTATIVE (AFU_ORTHOLOGUE AFUA_2G08260)-RELATED"/>
    <property type="match status" value="1"/>
</dbReference>
<gene>
    <name evidence="4" type="ORF">SAMN04488054_101114</name>
</gene>
<evidence type="ECO:0000256" key="2">
    <source>
        <dbReference type="ARBA" id="ARBA00023002"/>
    </source>
</evidence>
<accession>A0A1I4HZI7</accession>
<reference evidence="4 5" key="1">
    <citation type="submission" date="2016-10" db="EMBL/GenBank/DDBJ databases">
        <authorList>
            <person name="de Groot N.N."/>
        </authorList>
    </citation>
    <scope>NUCLEOTIDE SEQUENCE [LARGE SCALE GENOMIC DNA]</scope>
    <source>
        <strain evidence="4 5">CGMCC 1.6134</strain>
    </source>
</reference>
<keyword evidence="1" id="KW-0285">Flavoprotein</keyword>
<evidence type="ECO:0000259" key="3">
    <source>
        <dbReference type="Pfam" id="PF00724"/>
    </source>
</evidence>
<dbReference type="EMBL" id="FOTY01000001">
    <property type="protein sequence ID" value="SFL47549.1"/>
    <property type="molecule type" value="Genomic_DNA"/>
</dbReference>
<dbReference type="GO" id="GO:0016491">
    <property type="term" value="F:oxidoreductase activity"/>
    <property type="evidence" value="ECO:0007669"/>
    <property type="project" value="UniProtKB-KW"/>
</dbReference>